<dbReference type="PANTHER" id="PTHR36836:SF1">
    <property type="entry name" value="COLANIC ACID BIOSYNTHESIS PROTEIN WCAK"/>
    <property type="match status" value="1"/>
</dbReference>
<evidence type="ECO:0000313" key="1">
    <source>
        <dbReference type="EMBL" id="RJF94495.1"/>
    </source>
</evidence>
<proteinExistence type="predicted"/>
<accession>A0A418WTE8</accession>
<protein>
    <submittedName>
        <fullName evidence="1">Uncharacterized protein</fullName>
    </submittedName>
</protein>
<reference evidence="1 2" key="1">
    <citation type="submission" date="2018-09" db="EMBL/GenBank/DDBJ databases">
        <authorList>
            <person name="Zhu H."/>
        </authorList>
    </citation>
    <scope>NUCLEOTIDE SEQUENCE [LARGE SCALE GENOMIC DNA]</scope>
    <source>
        <strain evidence="1 2">K1W22B-8</strain>
    </source>
</reference>
<evidence type="ECO:0000313" key="2">
    <source>
        <dbReference type="Proteomes" id="UP000284605"/>
    </source>
</evidence>
<dbReference type="EMBL" id="QYUK01000008">
    <property type="protein sequence ID" value="RJF94495.1"/>
    <property type="molecule type" value="Genomic_DNA"/>
</dbReference>
<keyword evidence="2" id="KW-1185">Reference proteome</keyword>
<dbReference type="Proteomes" id="UP000284605">
    <property type="component" value="Unassembled WGS sequence"/>
</dbReference>
<sequence length="545" mass="57658">MFKVGMSKHRSVKTATLAQRAVHKQPGDVARDLLATLVPDGALVLDLTDGSHLALAALDSTRVAVIEQPLLAGPAANHAIALEALSDALLARVDLVTLLVPWGRIANAEAVLARIAAAGCALICAVARKGERALATLAQAQGLIVTATVVAATGPTLMQLAPATPRPSPPRLASGDTVEPAAAAMRPALLVAGFYGRGNCGDEALFQSIYETFAPSCDIIVAVNKFGALDGYEGWYPYNRCEIVHQCSQDIFESGRPIAAMMIGGGGLAVGFAANLVMEARARGIPTFLSGVDLPNLDMPACDPPDREVVQGPDVVDHAVMRDYLAGFAQVMVRTRHGQDVCRQLQVPAAFGSDWALKLAMDAAPDVTASRRRALVVLREFPLPLVPFSYVLAIEELILGLRAQGWEPAFLPFCPEDARNTEQLDLARLAPTLEHWWNPRRVKQLIGSSGLVIAVGRLHPLIFAATLGVPTASLLPPLPLPSGRQSISKIDAVCADWGISQFPDVDALLEATAAGIKGVTKRKLATAMARLDKSIIEMKAIIAGA</sequence>
<dbReference type="PANTHER" id="PTHR36836">
    <property type="entry name" value="COLANIC ACID BIOSYNTHESIS PROTEIN WCAK"/>
    <property type="match status" value="1"/>
</dbReference>
<organism evidence="1 2">
    <name type="scientific">Oleomonas cavernae</name>
    <dbReference type="NCBI Taxonomy" id="2320859"/>
    <lineage>
        <taxon>Bacteria</taxon>
        <taxon>Pseudomonadati</taxon>
        <taxon>Pseudomonadota</taxon>
        <taxon>Alphaproteobacteria</taxon>
        <taxon>Acetobacterales</taxon>
        <taxon>Acetobacteraceae</taxon>
        <taxon>Oleomonas</taxon>
    </lineage>
</organism>
<comment type="caution">
    <text evidence="1">The sequence shown here is derived from an EMBL/GenBank/DDBJ whole genome shotgun (WGS) entry which is preliminary data.</text>
</comment>
<gene>
    <name evidence="1" type="ORF">D3874_01265</name>
</gene>
<dbReference type="AlphaFoldDB" id="A0A418WTE8"/>
<name>A0A418WTE8_9PROT</name>